<accession>X1H4P8</accession>
<name>X1H4P8_9ZZZZ</name>
<protein>
    <submittedName>
        <fullName evidence="1">Uncharacterized protein</fullName>
    </submittedName>
</protein>
<sequence length="40" mass="4472">MSKIPKVGLVLSGGAARGLAHKIYCQGCKQRFAIPRWWFP</sequence>
<comment type="caution">
    <text evidence="1">The sequence shown here is derived from an EMBL/GenBank/DDBJ whole genome shotgun (WGS) entry which is preliminary data.</text>
</comment>
<evidence type="ECO:0000313" key="1">
    <source>
        <dbReference type="EMBL" id="GAH52045.1"/>
    </source>
</evidence>
<reference evidence="1" key="1">
    <citation type="journal article" date="2014" name="Front. Microbiol.">
        <title>High frequency of phylogenetically diverse reductive dehalogenase-homologous genes in deep subseafloor sedimentary metagenomes.</title>
        <authorList>
            <person name="Kawai M."/>
            <person name="Futagami T."/>
            <person name="Toyoda A."/>
            <person name="Takaki Y."/>
            <person name="Nishi S."/>
            <person name="Hori S."/>
            <person name="Arai W."/>
            <person name="Tsubouchi T."/>
            <person name="Morono Y."/>
            <person name="Uchiyama I."/>
            <person name="Ito T."/>
            <person name="Fujiyama A."/>
            <person name="Inagaki F."/>
            <person name="Takami H."/>
        </authorList>
    </citation>
    <scope>NUCLEOTIDE SEQUENCE</scope>
    <source>
        <strain evidence="1">Expedition CK06-06</strain>
    </source>
</reference>
<gene>
    <name evidence="1" type="ORF">S03H2_31919</name>
</gene>
<dbReference type="EMBL" id="BARU01019383">
    <property type="protein sequence ID" value="GAH52045.1"/>
    <property type="molecule type" value="Genomic_DNA"/>
</dbReference>
<organism evidence="1">
    <name type="scientific">marine sediment metagenome</name>
    <dbReference type="NCBI Taxonomy" id="412755"/>
    <lineage>
        <taxon>unclassified sequences</taxon>
        <taxon>metagenomes</taxon>
        <taxon>ecological metagenomes</taxon>
    </lineage>
</organism>
<dbReference type="AlphaFoldDB" id="X1H4P8"/>
<proteinExistence type="predicted"/>